<dbReference type="PROSITE" id="PS50043">
    <property type="entry name" value="HTH_LUXR_2"/>
    <property type="match status" value="1"/>
</dbReference>
<dbReference type="SUPFAM" id="SSF55785">
    <property type="entry name" value="PYP-like sensor domain (PAS domain)"/>
    <property type="match status" value="3"/>
</dbReference>
<sequence>MDAKPARPQVDRRQLQQIVAGLSEGIVLIDPDASIVWANETALAIHGVEQLQGLGGTVAEYCERFILRYRNNHLLLPKQYPAERVLAGEIFRDVIVEVEKTADADFRRVHQVRSLVLTDTTDAPQSLVLVIQDVTERFSAEERFEKTFNANPAPALICRLSDLRYVKVNQGFLEMTGYSREDVIGRSVYEIDVLAGVDRREQVIANLGEGRTIAQTEGTLGLPDGGTKLVIVAGQPIEVGEENCMLFTFMDLEPRRRAEDALRQTEEQFSKAFRLAPVPMTVSSLEGFLLLDVNDAFVATTGYTAEEVVARNDGELDLWVDPKAHGKFLALLESNNTVRNYEIQLRTKEGAVLDCLVSAEAVTIHGRRCVLGVIQDITERKRSEGELVAAIEAVMQDASWFSRTVIEKLAQIRQPQGTSQSAVALADLSSRELEVLGLMCEGHDDAQIAKTLNLARNTIRNHVATIYSKIDVHRRSAAIVWARERGVTAYQKPRRKNGRGGVG</sequence>
<dbReference type="SMART" id="SM00086">
    <property type="entry name" value="PAC"/>
    <property type="match status" value="3"/>
</dbReference>
<dbReference type="Pfam" id="PF00196">
    <property type="entry name" value="GerE"/>
    <property type="match status" value="1"/>
</dbReference>
<dbReference type="GO" id="GO:0003677">
    <property type="term" value="F:DNA binding"/>
    <property type="evidence" value="ECO:0007669"/>
    <property type="project" value="UniProtKB-KW"/>
</dbReference>
<dbReference type="PANTHER" id="PTHR43214:SF38">
    <property type="entry name" value="NITRATE_NITRITE RESPONSE REGULATOR PROTEIN NARL"/>
    <property type="match status" value="1"/>
</dbReference>
<dbReference type="PANTHER" id="PTHR43214">
    <property type="entry name" value="TWO-COMPONENT RESPONSE REGULATOR"/>
    <property type="match status" value="1"/>
</dbReference>
<dbReference type="OrthoDB" id="434992at2"/>
<protein>
    <submittedName>
        <fullName evidence="5">Helix-turn-helix transcriptional regulator</fullName>
    </submittedName>
</protein>
<accession>A0A261SJS5</accession>
<feature type="domain" description="PAS" evidence="3">
    <location>
        <begin position="140"/>
        <end position="191"/>
    </location>
</feature>
<dbReference type="InterPro" id="IPR000014">
    <property type="entry name" value="PAS"/>
</dbReference>
<evidence type="ECO:0000259" key="2">
    <source>
        <dbReference type="PROSITE" id="PS50043"/>
    </source>
</evidence>
<name>A0A261SJS5_9BORD</name>
<dbReference type="Gene3D" id="1.10.10.10">
    <property type="entry name" value="Winged helix-like DNA-binding domain superfamily/Winged helix DNA-binding domain"/>
    <property type="match status" value="1"/>
</dbReference>
<dbReference type="PROSITE" id="PS50112">
    <property type="entry name" value="PAS"/>
    <property type="match status" value="3"/>
</dbReference>
<dbReference type="Gene3D" id="3.30.450.20">
    <property type="entry name" value="PAS domain"/>
    <property type="match status" value="3"/>
</dbReference>
<comment type="caution">
    <text evidence="5">The sequence shown here is derived from an EMBL/GenBank/DDBJ whole genome shotgun (WGS) entry which is preliminary data.</text>
</comment>
<dbReference type="PROSITE" id="PS50113">
    <property type="entry name" value="PAC"/>
    <property type="match status" value="2"/>
</dbReference>
<dbReference type="PRINTS" id="PR00038">
    <property type="entry name" value="HTHLUXR"/>
</dbReference>
<feature type="domain" description="PAC" evidence="4">
    <location>
        <begin position="92"/>
        <end position="146"/>
    </location>
</feature>
<organism evidence="5 6">
    <name type="scientific">Bordetella genomosp. 10</name>
    <dbReference type="NCBI Taxonomy" id="1416804"/>
    <lineage>
        <taxon>Bacteria</taxon>
        <taxon>Pseudomonadati</taxon>
        <taxon>Pseudomonadota</taxon>
        <taxon>Betaproteobacteria</taxon>
        <taxon>Burkholderiales</taxon>
        <taxon>Alcaligenaceae</taxon>
        <taxon>Bordetella</taxon>
    </lineage>
</organism>
<evidence type="ECO:0000256" key="1">
    <source>
        <dbReference type="ARBA" id="ARBA00023125"/>
    </source>
</evidence>
<keyword evidence="6" id="KW-1185">Reference proteome</keyword>
<dbReference type="GO" id="GO:0006355">
    <property type="term" value="P:regulation of DNA-templated transcription"/>
    <property type="evidence" value="ECO:0007669"/>
    <property type="project" value="InterPro"/>
</dbReference>
<dbReference type="InterPro" id="IPR000700">
    <property type="entry name" value="PAS-assoc_C"/>
</dbReference>
<dbReference type="SUPFAM" id="SSF46894">
    <property type="entry name" value="C-terminal effector domain of the bipartite response regulators"/>
    <property type="match status" value="1"/>
</dbReference>
<dbReference type="NCBIfam" id="TIGR00229">
    <property type="entry name" value="sensory_box"/>
    <property type="match status" value="2"/>
</dbReference>
<dbReference type="CDD" id="cd06170">
    <property type="entry name" value="LuxR_C_like"/>
    <property type="match status" value="1"/>
</dbReference>
<dbReference type="InterPro" id="IPR000792">
    <property type="entry name" value="Tscrpt_reg_LuxR_C"/>
</dbReference>
<dbReference type="InterPro" id="IPR001610">
    <property type="entry name" value="PAC"/>
</dbReference>
<feature type="domain" description="HTH luxR-type" evidence="2">
    <location>
        <begin position="421"/>
        <end position="486"/>
    </location>
</feature>
<dbReference type="Pfam" id="PF13426">
    <property type="entry name" value="PAS_9"/>
    <property type="match status" value="2"/>
</dbReference>
<keyword evidence="1" id="KW-0238">DNA-binding</keyword>
<evidence type="ECO:0000313" key="6">
    <source>
        <dbReference type="Proteomes" id="UP000216020"/>
    </source>
</evidence>
<dbReference type="RefSeq" id="WP_094851299.1">
    <property type="nucleotide sequence ID" value="NZ_NEVM01000001.1"/>
</dbReference>
<dbReference type="AlphaFoldDB" id="A0A261SJS5"/>
<dbReference type="SMART" id="SM00091">
    <property type="entry name" value="PAS"/>
    <property type="match status" value="3"/>
</dbReference>
<feature type="domain" description="PAS" evidence="3">
    <location>
        <begin position="265"/>
        <end position="312"/>
    </location>
</feature>
<reference evidence="6" key="1">
    <citation type="submission" date="2017-05" db="EMBL/GenBank/DDBJ databases">
        <title>Complete and WGS of Bordetella genogroups.</title>
        <authorList>
            <person name="Spilker T."/>
            <person name="Lipuma J."/>
        </authorList>
    </citation>
    <scope>NUCLEOTIDE SEQUENCE [LARGE SCALE GENOMIC DNA]</scope>
    <source>
        <strain evidence="6">AU16122</strain>
    </source>
</reference>
<gene>
    <name evidence="5" type="ORF">CAL29_01825</name>
</gene>
<evidence type="ECO:0000259" key="3">
    <source>
        <dbReference type="PROSITE" id="PS50112"/>
    </source>
</evidence>
<evidence type="ECO:0000259" key="4">
    <source>
        <dbReference type="PROSITE" id="PS50113"/>
    </source>
</evidence>
<proteinExistence type="predicted"/>
<dbReference type="Pfam" id="PF13188">
    <property type="entry name" value="PAS_8"/>
    <property type="match status" value="1"/>
</dbReference>
<dbReference type="InterPro" id="IPR035965">
    <property type="entry name" value="PAS-like_dom_sf"/>
</dbReference>
<dbReference type="SMART" id="SM00421">
    <property type="entry name" value="HTH_LUXR"/>
    <property type="match status" value="1"/>
</dbReference>
<dbReference type="InterPro" id="IPR016032">
    <property type="entry name" value="Sig_transdc_resp-reg_C-effctor"/>
</dbReference>
<dbReference type="InterPro" id="IPR039420">
    <property type="entry name" value="WalR-like"/>
</dbReference>
<feature type="domain" description="PAC" evidence="4">
    <location>
        <begin position="339"/>
        <end position="389"/>
    </location>
</feature>
<feature type="domain" description="PAS" evidence="3">
    <location>
        <begin position="11"/>
        <end position="55"/>
    </location>
</feature>
<evidence type="ECO:0000313" key="5">
    <source>
        <dbReference type="EMBL" id="OZI37192.1"/>
    </source>
</evidence>
<dbReference type="Proteomes" id="UP000216020">
    <property type="component" value="Unassembled WGS sequence"/>
</dbReference>
<dbReference type="InterPro" id="IPR036388">
    <property type="entry name" value="WH-like_DNA-bd_sf"/>
</dbReference>
<dbReference type="EMBL" id="NEVM01000001">
    <property type="protein sequence ID" value="OZI37192.1"/>
    <property type="molecule type" value="Genomic_DNA"/>
</dbReference>
<dbReference type="CDD" id="cd00130">
    <property type="entry name" value="PAS"/>
    <property type="match status" value="2"/>
</dbReference>